<protein>
    <submittedName>
        <fullName evidence="7">MFS transporter</fullName>
    </submittedName>
</protein>
<feature type="transmembrane region" description="Helical" evidence="5">
    <location>
        <begin position="243"/>
        <end position="264"/>
    </location>
</feature>
<sequence>MNPDSASRSALPAAWQLYTAFFACAVMLGSWYPRIPDVQRFAGLEGWELGFGLAGYPTGTLLLFTFGTRWAAKLSFSQSFRIVVPTLGIALVGATLAGNVASLFACMAAAGALQGVLAVTGNVVADQIEAALDRPVLVRAHGFYSVATVVAGAAGIGFRALDVAPWLHLTIALPVATILVVVATFRVGGQRSVPRTDEYHATIVLPTGPIFMLFLAGGAALYLDNAASDWSGILLRDGYAADATTVTAAVTAWAIGQAAGRLGFPNLSSLFGKERLALILAMIAAMGLALVVFSPAIFVAFVGLFLLGIGTSALFPMAIAAAARIGDRPAATNVSSLSQLAFVAGIATPIVLGGLVQIVGVRWAFASGAVMLAASLAVQILLHPFATPSNADEREARSDRTPQSAGQ</sequence>
<feature type="transmembrane region" description="Helical" evidence="5">
    <location>
        <begin position="337"/>
        <end position="357"/>
    </location>
</feature>
<dbReference type="InterPro" id="IPR020846">
    <property type="entry name" value="MFS_dom"/>
</dbReference>
<dbReference type="EMBL" id="JAEKMH010000001">
    <property type="protein sequence ID" value="MBJ3783612.1"/>
    <property type="molecule type" value="Genomic_DNA"/>
</dbReference>
<keyword evidence="2 5" id="KW-0812">Transmembrane</keyword>
<feature type="transmembrane region" description="Helical" evidence="5">
    <location>
        <begin position="102"/>
        <end position="124"/>
    </location>
</feature>
<comment type="caution">
    <text evidence="7">The sequence shown here is derived from an EMBL/GenBank/DDBJ whole genome shotgun (WGS) entry which is preliminary data.</text>
</comment>
<dbReference type="InterPro" id="IPR051788">
    <property type="entry name" value="MFS_Transporter"/>
</dbReference>
<dbReference type="GO" id="GO:0016020">
    <property type="term" value="C:membrane"/>
    <property type="evidence" value="ECO:0007669"/>
    <property type="project" value="UniProtKB-SubCell"/>
</dbReference>
<dbReference type="Proteomes" id="UP000602124">
    <property type="component" value="Unassembled WGS sequence"/>
</dbReference>
<name>A0A934IWJ3_9HYPH</name>
<dbReference type="PANTHER" id="PTHR23514:SF13">
    <property type="entry name" value="INNER MEMBRANE PROTEIN YBJJ"/>
    <property type="match status" value="1"/>
</dbReference>
<feature type="transmembrane region" description="Helical" evidence="5">
    <location>
        <begin position="199"/>
        <end position="223"/>
    </location>
</feature>
<keyword evidence="3 5" id="KW-1133">Transmembrane helix</keyword>
<reference evidence="7" key="1">
    <citation type="submission" date="2020-12" db="EMBL/GenBank/DDBJ databases">
        <title>Devosia sp. MSA67 isolated from Mo River.</title>
        <authorList>
            <person name="Ma F."/>
            <person name="Zi Z."/>
        </authorList>
    </citation>
    <scope>NUCLEOTIDE SEQUENCE</scope>
    <source>
        <strain evidence="7">MSA67</strain>
    </source>
</reference>
<feature type="transmembrane region" description="Helical" evidence="5">
    <location>
        <begin position="363"/>
        <end position="382"/>
    </location>
</feature>
<evidence type="ECO:0000256" key="5">
    <source>
        <dbReference type="SAM" id="Phobius"/>
    </source>
</evidence>
<evidence type="ECO:0000313" key="8">
    <source>
        <dbReference type="Proteomes" id="UP000602124"/>
    </source>
</evidence>
<evidence type="ECO:0000256" key="4">
    <source>
        <dbReference type="ARBA" id="ARBA00023136"/>
    </source>
</evidence>
<keyword evidence="4 5" id="KW-0472">Membrane</keyword>
<organism evidence="7 8">
    <name type="scientific">Devosia sediminis</name>
    <dbReference type="NCBI Taxonomy" id="2798801"/>
    <lineage>
        <taxon>Bacteria</taxon>
        <taxon>Pseudomonadati</taxon>
        <taxon>Pseudomonadota</taxon>
        <taxon>Alphaproteobacteria</taxon>
        <taxon>Hyphomicrobiales</taxon>
        <taxon>Devosiaceae</taxon>
        <taxon>Devosia</taxon>
    </lineage>
</organism>
<gene>
    <name evidence="7" type="ORF">JEQ47_02655</name>
</gene>
<dbReference type="PROSITE" id="PS50850">
    <property type="entry name" value="MFS"/>
    <property type="match status" value="1"/>
</dbReference>
<dbReference type="PANTHER" id="PTHR23514">
    <property type="entry name" value="BYPASS OF STOP CODON PROTEIN 6"/>
    <property type="match status" value="1"/>
</dbReference>
<dbReference type="Pfam" id="PF07690">
    <property type="entry name" value="MFS_1"/>
    <property type="match status" value="1"/>
</dbReference>
<dbReference type="InterPro" id="IPR011701">
    <property type="entry name" value="MFS"/>
</dbReference>
<dbReference type="AlphaFoldDB" id="A0A934IWJ3"/>
<evidence type="ECO:0000256" key="3">
    <source>
        <dbReference type="ARBA" id="ARBA00022989"/>
    </source>
</evidence>
<evidence type="ECO:0000259" key="6">
    <source>
        <dbReference type="PROSITE" id="PS50850"/>
    </source>
</evidence>
<feature type="transmembrane region" description="Helical" evidence="5">
    <location>
        <begin position="79"/>
        <end position="96"/>
    </location>
</feature>
<feature type="transmembrane region" description="Helical" evidence="5">
    <location>
        <begin position="304"/>
        <end position="325"/>
    </location>
</feature>
<dbReference type="InterPro" id="IPR036259">
    <property type="entry name" value="MFS_trans_sf"/>
</dbReference>
<dbReference type="RefSeq" id="WP_198874841.1">
    <property type="nucleotide sequence ID" value="NZ_JAEKMH010000001.1"/>
</dbReference>
<feature type="domain" description="Major facilitator superfamily (MFS) profile" evidence="6">
    <location>
        <begin position="210"/>
        <end position="407"/>
    </location>
</feature>
<dbReference type="SUPFAM" id="SSF103473">
    <property type="entry name" value="MFS general substrate transporter"/>
    <property type="match status" value="1"/>
</dbReference>
<proteinExistence type="predicted"/>
<evidence type="ECO:0000256" key="1">
    <source>
        <dbReference type="ARBA" id="ARBA00004141"/>
    </source>
</evidence>
<evidence type="ECO:0000256" key="2">
    <source>
        <dbReference type="ARBA" id="ARBA00022692"/>
    </source>
</evidence>
<feature type="transmembrane region" description="Helical" evidence="5">
    <location>
        <begin position="53"/>
        <end position="72"/>
    </location>
</feature>
<keyword evidence="8" id="KW-1185">Reference proteome</keyword>
<dbReference type="GO" id="GO:0022857">
    <property type="term" value="F:transmembrane transporter activity"/>
    <property type="evidence" value="ECO:0007669"/>
    <property type="project" value="InterPro"/>
</dbReference>
<accession>A0A934IWJ3</accession>
<evidence type="ECO:0000313" key="7">
    <source>
        <dbReference type="EMBL" id="MBJ3783612.1"/>
    </source>
</evidence>
<feature type="transmembrane region" description="Helical" evidence="5">
    <location>
        <begin position="12"/>
        <end position="33"/>
    </location>
</feature>
<feature type="transmembrane region" description="Helical" evidence="5">
    <location>
        <begin position="276"/>
        <end position="298"/>
    </location>
</feature>
<feature type="transmembrane region" description="Helical" evidence="5">
    <location>
        <begin position="136"/>
        <end position="160"/>
    </location>
</feature>
<dbReference type="Gene3D" id="1.20.1250.20">
    <property type="entry name" value="MFS general substrate transporter like domains"/>
    <property type="match status" value="1"/>
</dbReference>
<feature type="transmembrane region" description="Helical" evidence="5">
    <location>
        <begin position="166"/>
        <end position="187"/>
    </location>
</feature>
<comment type="subcellular location">
    <subcellularLocation>
        <location evidence="1">Membrane</location>
        <topology evidence="1">Multi-pass membrane protein</topology>
    </subcellularLocation>
</comment>